<evidence type="ECO:0000259" key="4">
    <source>
        <dbReference type="SMART" id="SM00014"/>
    </source>
</evidence>
<dbReference type="SMART" id="SM00014">
    <property type="entry name" value="acidPPc"/>
    <property type="match status" value="1"/>
</dbReference>
<keyword evidence="6" id="KW-1185">Reference proteome</keyword>
<evidence type="ECO:0000256" key="2">
    <source>
        <dbReference type="SAM" id="Phobius"/>
    </source>
</evidence>
<comment type="caution">
    <text evidence="5">The sequence shown here is derived from an EMBL/GenBank/DDBJ whole genome shotgun (WGS) entry which is preliminary data.</text>
</comment>
<name>A0A918DWB7_9ACTN</name>
<reference evidence="5" key="2">
    <citation type="submission" date="2020-09" db="EMBL/GenBank/DDBJ databases">
        <authorList>
            <person name="Sun Q."/>
            <person name="Zhou Y."/>
        </authorList>
    </citation>
    <scope>NUCLEOTIDE SEQUENCE</scope>
    <source>
        <strain evidence="5">CGMCC 4.7201</strain>
    </source>
</reference>
<dbReference type="RefSeq" id="WP_189131786.1">
    <property type="nucleotide sequence ID" value="NZ_BMMS01000010.1"/>
</dbReference>
<keyword evidence="2" id="KW-0812">Transmembrane</keyword>
<evidence type="ECO:0000256" key="1">
    <source>
        <dbReference type="SAM" id="MobiDB-lite"/>
    </source>
</evidence>
<dbReference type="PANTHER" id="PTHR14969">
    <property type="entry name" value="SPHINGOSINE-1-PHOSPHATE PHOSPHOHYDROLASE"/>
    <property type="match status" value="1"/>
</dbReference>
<dbReference type="PANTHER" id="PTHR14969:SF13">
    <property type="entry name" value="AT30094P"/>
    <property type="match status" value="1"/>
</dbReference>
<evidence type="ECO:0000313" key="5">
    <source>
        <dbReference type="EMBL" id="GGO87484.1"/>
    </source>
</evidence>
<dbReference type="InterPro" id="IPR000326">
    <property type="entry name" value="PAP2/HPO"/>
</dbReference>
<evidence type="ECO:0000313" key="6">
    <source>
        <dbReference type="Proteomes" id="UP000641932"/>
    </source>
</evidence>
<feature type="compositionally biased region" description="Basic and acidic residues" evidence="1">
    <location>
        <begin position="246"/>
        <end position="260"/>
    </location>
</feature>
<dbReference type="AlphaFoldDB" id="A0A918DWB7"/>
<proteinExistence type="predicted"/>
<dbReference type="SUPFAM" id="SSF48317">
    <property type="entry name" value="Acid phosphatase/Vanadium-dependent haloperoxidase"/>
    <property type="match status" value="1"/>
</dbReference>
<dbReference type="EMBL" id="BMMS01000010">
    <property type="protein sequence ID" value="GGO87484.1"/>
    <property type="molecule type" value="Genomic_DNA"/>
</dbReference>
<gene>
    <name evidence="5" type="ORF">GCM10012280_26040</name>
</gene>
<keyword evidence="3" id="KW-0732">Signal</keyword>
<dbReference type="Pfam" id="PF01569">
    <property type="entry name" value="PAP2"/>
    <property type="match status" value="1"/>
</dbReference>
<feature type="signal peptide" evidence="3">
    <location>
        <begin position="1"/>
        <end position="25"/>
    </location>
</feature>
<feature type="transmembrane region" description="Helical" evidence="2">
    <location>
        <begin position="157"/>
        <end position="175"/>
    </location>
</feature>
<feature type="region of interest" description="Disordered" evidence="1">
    <location>
        <begin position="214"/>
        <end position="260"/>
    </location>
</feature>
<protein>
    <recommendedName>
        <fullName evidence="4">Phosphatidic acid phosphatase type 2/haloperoxidase domain-containing protein</fullName>
    </recommendedName>
</protein>
<accession>A0A918DWB7</accession>
<dbReference type="Proteomes" id="UP000641932">
    <property type="component" value="Unassembled WGS sequence"/>
</dbReference>
<feature type="transmembrane region" description="Helical" evidence="2">
    <location>
        <begin position="187"/>
        <end position="205"/>
    </location>
</feature>
<dbReference type="CDD" id="cd03392">
    <property type="entry name" value="PAP2_like_2"/>
    <property type="match status" value="1"/>
</dbReference>
<feature type="domain" description="Phosphatidic acid phosphatase type 2/haloperoxidase" evidence="4">
    <location>
        <begin position="88"/>
        <end position="202"/>
    </location>
</feature>
<keyword evidence="2" id="KW-0472">Membrane</keyword>
<organism evidence="5 6">
    <name type="scientific">Wenjunlia tyrosinilytica</name>
    <dbReference type="NCBI Taxonomy" id="1544741"/>
    <lineage>
        <taxon>Bacteria</taxon>
        <taxon>Bacillati</taxon>
        <taxon>Actinomycetota</taxon>
        <taxon>Actinomycetes</taxon>
        <taxon>Kitasatosporales</taxon>
        <taxon>Streptomycetaceae</taxon>
        <taxon>Wenjunlia</taxon>
    </lineage>
</organism>
<keyword evidence="2" id="KW-1133">Transmembrane helix</keyword>
<feature type="transmembrane region" description="Helical" evidence="2">
    <location>
        <begin position="85"/>
        <end position="111"/>
    </location>
</feature>
<dbReference type="Gene3D" id="1.20.144.10">
    <property type="entry name" value="Phosphatidic acid phosphatase type 2/haloperoxidase"/>
    <property type="match status" value="1"/>
</dbReference>
<feature type="transmembrane region" description="Helical" evidence="2">
    <location>
        <begin position="131"/>
        <end position="150"/>
    </location>
</feature>
<feature type="transmembrane region" description="Helical" evidence="2">
    <location>
        <begin position="55"/>
        <end position="78"/>
    </location>
</feature>
<sequence length="260" mass="26670">MAPPRRGPAAVAAVAAVLFCALAVAVTARHGAPFPLDGSLHRWGARHRGGPWRGLSIAVTSSGTGITAYALAALGGAVGRRGRRALLVGAVAGLAHLAAGQLLRTAVALSIDRARPPAADWAWHASGPALPSGHTTTSAMVAGLFVVAALHRLRGRARAALIPVAVLWAFAVGATRVHLGMHWPTDVLAGWLLAVVWVALVAPLVHPAPVPDRAAPIKPEPAQPDPVGRVSRALGRSPAAPAQLQRHGDHGQDHDDGDGR</sequence>
<reference evidence="5" key="1">
    <citation type="journal article" date="2014" name="Int. J. Syst. Evol. Microbiol.">
        <title>Complete genome sequence of Corynebacterium casei LMG S-19264T (=DSM 44701T), isolated from a smear-ripened cheese.</title>
        <authorList>
            <consortium name="US DOE Joint Genome Institute (JGI-PGF)"/>
            <person name="Walter F."/>
            <person name="Albersmeier A."/>
            <person name="Kalinowski J."/>
            <person name="Ruckert C."/>
        </authorList>
    </citation>
    <scope>NUCLEOTIDE SEQUENCE</scope>
    <source>
        <strain evidence="5">CGMCC 4.7201</strain>
    </source>
</reference>
<evidence type="ECO:0000256" key="3">
    <source>
        <dbReference type="SAM" id="SignalP"/>
    </source>
</evidence>
<feature type="chain" id="PRO_5038888290" description="Phosphatidic acid phosphatase type 2/haloperoxidase domain-containing protein" evidence="3">
    <location>
        <begin position="26"/>
        <end position="260"/>
    </location>
</feature>
<dbReference type="InterPro" id="IPR036938">
    <property type="entry name" value="PAP2/HPO_sf"/>
</dbReference>